<dbReference type="SUPFAM" id="SSF56784">
    <property type="entry name" value="HAD-like"/>
    <property type="match status" value="1"/>
</dbReference>
<dbReference type="InterPro" id="IPR050155">
    <property type="entry name" value="HAD-like_hydrolase_sf"/>
</dbReference>
<gene>
    <name evidence="1" type="ORF">EJP82_07000</name>
</gene>
<dbReference type="InterPro" id="IPR023198">
    <property type="entry name" value="PGP-like_dom2"/>
</dbReference>
<dbReference type="InterPro" id="IPR036412">
    <property type="entry name" value="HAD-like_sf"/>
</dbReference>
<dbReference type="OrthoDB" id="9792518at2"/>
<dbReference type="Gene3D" id="3.40.50.1000">
    <property type="entry name" value="HAD superfamily/HAD-like"/>
    <property type="match status" value="1"/>
</dbReference>
<evidence type="ECO:0000313" key="2">
    <source>
        <dbReference type="Proteomes" id="UP000279446"/>
    </source>
</evidence>
<dbReference type="GO" id="GO:0004713">
    <property type="term" value="F:protein tyrosine kinase activity"/>
    <property type="evidence" value="ECO:0007669"/>
    <property type="project" value="TreeGrafter"/>
</dbReference>
<name>A0A433YC34_9BACL</name>
<dbReference type="FunFam" id="3.40.50.1000:FF:000022">
    <property type="entry name" value="Phosphoglycolate phosphatase"/>
    <property type="match status" value="1"/>
</dbReference>
<dbReference type="EMBL" id="RZNY01000004">
    <property type="protein sequence ID" value="RUT47447.1"/>
    <property type="molecule type" value="Genomic_DNA"/>
</dbReference>
<reference evidence="1 2" key="1">
    <citation type="submission" date="2018-12" db="EMBL/GenBank/DDBJ databases">
        <authorList>
            <person name="Sun L."/>
            <person name="Chen Z."/>
        </authorList>
    </citation>
    <scope>NUCLEOTIDE SEQUENCE [LARGE SCALE GENOMIC DNA]</scope>
    <source>
        <strain evidence="1 2">DSM 15890</strain>
    </source>
</reference>
<keyword evidence="2" id="KW-1185">Reference proteome</keyword>
<dbReference type="NCBIfam" id="TIGR01549">
    <property type="entry name" value="HAD-SF-IA-v1"/>
    <property type="match status" value="1"/>
</dbReference>
<keyword evidence="1" id="KW-0378">Hydrolase</keyword>
<proteinExistence type="predicted"/>
<dbReference type="PANTHER" id="PTHR43434">
    <property type="entry name" value="PHOSPHOGLYCOLATE PHOSPHATASE"/>
    <property type="match status" value="1"/>
</dbReference>
<dbReference type="GO" id="GO:0005829">
    <property type="term" value="C:cytosol"/>
    <property type="evidence" value="ECO:0007669"/>
    <property type="project" value="TreeGrafter"/>
</dbReference>
<sequence>MGGITAVERHINNILFDLDGTLTDPKEGITKCVEYALNKFDIQVDHIDQLIPYIGPPLYESFVELGGLSPENAHLAVDYYRERFREVGMFENSVIPGFPELLQYLQDEGYTLYVATSKPTVFAEQILKHFEMDHYFKHIVGSNLDGTRTKKQEVIQFVLDENIISPESAIMIGDREHDIIGAKGCGVESIGVLFGYGSEEELRNAGADHIVGKVDEIREIILNIGNGDCSYGNTK</sequence>
<comment type="caution">
    <text evidence="1">The sequence shown here is derived from an EMBL/GenBank/DDBJ whole genome shotgun (WGS) entry which is preliminary data.</text>
</comment>
<dbReference type="Gene3D" id="1.10.150.240">
    <property type="entry name" value="Putative phosphatase, domain 2"/>
    <property type="match status" value="1"/>
</dbReference>
<dbReference type="InterPro" id="IPR041492">
    <property type="entry name" value="HAD_2"/>
</dbReference>
<dbReference type="SFLD" id="SFLDG01135">
    <property type="entry name" value="C1.5.6:_HAD__Beta-PGM__Phospha"/>
    <property type="match status" value="1"/>
</dbReference>
<organism evidence="1 2">
    <name type="scientific">Paenibacillus anaericanus</name>
    <dbReference type="NCBI Taxonomy" id="170367"/>
    <lineage>
        <taxon>Bacteria</taxon>
        <taxon>Bacillati</taxon>
        <taxon>Bacillota</taxon>
        <taxon>Bacilli</taxon>
        <taxon>Bacillales</taxon>
        <taxon>Paenibacillaceae</taxon>
        <taxon>Paenibacillus</taxon>
    </lineage>
</organism>
<dbReference type="InterPro" id="IPR023214">
    <property type="entry name" value="HAD_sf"/>
</dbReference>
<dbReference type="Proteomes" id="UP000279446">
    <property type="component" value="Unassembled WGS sequence"/>
</dbReference>
<dbReference type="SFLD" id="SFLDG01129">
    <property type="entry name" value="C1.5:_HAD__Beta-PGM__Phosphata"/>
    <property type="match status" value="1"/>
</dbReference>
<dbReference type="SFLD" id="SFLDS00003">
    <property type="entry name" value="Haloacid_Dehalogenase"/>
    <property type="match status" value="1"/>
</dbReference>
<dbReference type="AlphaFoldDB" id="A0A433YC34"/>
<dbReference type="InterPro" id="IPR006439">
    <property type="entry name" value="HAD-SF_hydro_IA"/>
</dbReference>
<evidence type="ECO:0000313" key="1">
    <source>
        <dbReference type="EMBL" id="RUT47447.1"/>
    </source>
</evidence>
<dbReference type="PANTHER" id="PTHR43434:SF20">
    <property type="entry name" value="5'-NUCLEOTIDASE"/>
    <property type="match status" value="1"/>
</dbReference>
<dbReference type="CDD" id="cd04302">
    <property type="entry name" value="HAD_5NT"/>
    <property type="match status" value="1"/>
</dbReference>
<dbReference type="Pfam" id="PF13419">
    <property type="entry name" value="HAD_2"/>
    <property type="match status" value="1"/>
</dbReference>
<protein>
    <submittedName>
        <fullName evidence="1">HAD family hydrolase</fullName>
    </submittedName>
</protein>
<accession>A0A433YC34</accession>
<dbReference type="GO" id="GO:0016787">
    <property type="term" value="F:hydrolase activity"/>
    <property type="evidence" value="ECO:0007669"/>
    <property type="project" value="UniProtKB-KW"/>
</dbReference>